<organism evidence="6 7">
    <name type="scientific">Steroidobacter gossypii</name>
    <dbReference type="NCBI Taxonomy" id="2805490"/>
    <lineage>
        <taxon>Bacteria</taxon>
        <taxon>Pseudomonadati</taxon>
        <taxon>Pseudomonadota</taxon>
        <taxon>Gammaproteobacteria</taxon>
        <taxon>Steroidobacterales</taxon>
        <taxon>Steroidobacteraceae</taxon>
        <taxon>Steroidobacter</taxon>
    </lineage>
</organism>
<protein>
    <submittedName>
        <fullName evidence="6">MipA/OmpV family protein</fullName>
    </submittedName>
</protein>
<accession>A0ABS1X054</accession>
<sequence>MNKLLPIVTLTALPLVALPQQRDAPRWGIGVGAAAIDSPYAGEDIRLRPIPLLSYEGEKVFFRGATGGYHFVHGPVFSFDLLGALRIDGFDMDDLGADELAARGIDRNLLEDRDDQFDAGLGLSWRGSFGELQFRAVSDITDTSGGQEVSLTYSYRVQAGSFTVTPLVSVAYLSEDLANYYYGTLDEEVARGAVDYKPDAVLIPQVGVTVMRPLGDHWAAMGSVRYMSLPDELADSPLIESDTAASAFLGLTYRF</sequence>
<comment type="subcellular location">
    <subcellularLocation>
        <location evidence="1">Cell outer membrane</location>
    </subcellularLocation>
</comment>
<gene>
    <name evidence="6" type="ORF">JM946_17930</name>
</gene>
<comment type="caution">
    <text evidence="6">The sequence shown here is derived from an EMBL/GenBank/DDBJ whole genome shotgun (WGS) entry which is preliminary data.</text>
</comment>
<dbReference type="PANTHER" id="PTHR38776:SF1">
    <property type="entry name" value="MLTA-INTERACTING PROTEIN-RELATED"/>
    <property type="match status" value="1"/>
</dbReference>
<keyword evidence="4" id="KW-0472">Membrane</keyword>
<dbReference type="RefSeq" id="WP_203168729.1">
    <property type="nucleotide sequence ID" value="NZ_JAEVLS010000004.1"/>
</dbReference>
<dbReference type="PANTHER" id="PTHR38776">
    <property type="entry name" value="MLTA-INTERACTING PROTEIN-RELATED"/>
    <property type="match status" value="1"/>
</dbReference>
<evidence type="ECO:0000256" key="5">
    <source>
        <dbReference type="ARBA" id="ARBA00023237"/>
    </source>
</evidence>
<evidence type="ECO:0000256" key="4">
    <source>
        <dbReference type="ARBA" id="ARBA00023136"/>
    </source>
</evidence>
<keyword evidence="3" id="KW-0732">Signal</keyword>
<dbReference type="Proteomes" id="UP000661077">
    <property type="component" value="Unassembled WGS sequence"/>
</dbReference>
<keyword evidence="5" id="KW-0998">Cell outer membrane</keyword>
<proteinExistence type="inferred from homology"/>
<evidence type="ECO:0000256" key="1">
    <source>
        <dbReference type="ARBA" id="ARBA00004442"/>
    </source>
</evidence>
<keyword evidence="7" id="KW-1185">Reference proteome</keyword>
<name>A0ABS1X054_9GAMM</name>
<dbReference type="Pfam" id="PF06629">
    <property type="entry name" value="MipA"/>
    <property type="match status" value="1"/>
</dbReference>
<evidence type="ECO:0000256" key="3">
    <source>
        <dbReference type="ARBA" id="ARBA00022729"/>
    </source>
</evidence>
<comment type="similarity">
    <text evidence="2">Belongs to the MipA/OmpV family.</text>
</comment>
<evidence type="ECO:0000313" key="6">
    <source>
        <dbReference type="EMBL" id="MBM0106613.1"/>
    </source>
</evidence>
<evidence type="ECO:0000256" key="2">
    <source>
        <dbReference type="ARBA" id="ARBA00005722"/>
    </source>
</evidence>
<dbReference type="InterPro" id="IPR010583">
    <property type="entry name" value="MipA"/>
</dbReference>
<dbReference type="EMBL" id="JAEVLS010000004">
    <property type="protein sequence ID" value="MBM0106613.1"/>
    <property type="molecule type" value="Genomic_DNA"/>
</dbReference>
<evidence type="ECO:0000313" key="7">
    <source>
        <dbReference type="Proteomes" id="UP000661077"/>
    </source>
</evidence>
<reference evidence="6 7" key="1">
    <citation type="journal article" date="2021" name="Int. J. Syst. Evol. Microbiol.">
        <title>Steroidobacter gossypii sp. nov., isolated from soil of cotton cropping field.</title>
        <authorList>
            <person name="Huang R."/>
            <person name="Yang S."/>
            <person name="Zhen C."/>
            <person name="Liu W."/>
        </authorList>
    </citation>
    <scope>NUCLEOTIDE SEQUENCE [LARGE SCALE GENOMIC DNA]</scope>
    <source>
        <strain evidence="6 7">S1-65</strain>
    </source>
</reference>